<feature type="transmembrane region" description="Helical" evidence="2">
    <location>
        <begin position="525"/>
        <end position="543"/>
    </location>
</feature>
<dbReference type="PANTHER" id="PTHR35043:SF7">
    <property type="entry name" value="TRANSCRIPTION FACTOR DOMAIN-CONTAINING PROTEIN"/>
    <property type="match status" value="1"/>
</dbReference>
<evidence type="ECO:0000313" key="4">
    <source>
        <dbReference type="Proteomes" id="UP001583193"/>
    </source>
</evidence>
<reference evidence="3 4" key="1">
    <citation type="journal article" date="2024" name="IMA Fungus">
        <title>IMA Genome - F19 : A genome assembly and annotation guide to empower mycologists, including annotated draft genome sequences of Ceratocystis pirilliformis, Diaporthe australafricana, Fusarium ophioides, Paecilomyces lecythidis, and Sporothrix stenoceras.</title>
        <authorList>
            <person name="Aylward J."/>
            <person name="Wilson A.M."/>
            <person name="Visagie C.M."/>
            <person name="Spraker J."/>
            <person name="Barnes I."/>
            <person name="Buitendag C."/>
            <person name="Ceriani C."/>
            <person name="Del Mar Angel L."/>
            <person name="du Plessis D."/>
            <person name="Fuchs T."/>
            <person name="Gasser K."/>
            <person name="Kramer D."/>
            <person name="Li W."/>
            <person name="Munsamy K."/>
            <person name="Piso A."/>
            <person name="Price J.L."/>
            <person name="Sonnekus B."/>
            <person name="Thomas C."/>
            <person name="van der Nest A."/>
            <person name="van Dijk A."/>
            <person name="van Heerden A."/>
            <person name="van Vuuren N."/>
            <person name="Yilmaz N."/>
            <person name="Duong T.A."/>
            <person name="van der Merwe N.A."/>
            <person name="Wingfield M.J."/>
            <person name="Wingfield B.D."/>
        </authorList>
    </citation>
    <scope>NUCLEOTIDE SEQUENCE [LARGE SCALE GENOMIC DNA]</scope>
    <source>
        <strain evidence="3 4">CMW 18167</strain>
    </source>
</reference>
<feature type="transmembrane region" description="Helical" evidence="2">
    <location>
        <begin position="453"/>
        <end position="477"/>
    </location>
</feature>
<evidence type="ECO:0000256" key="1">
    <source>
        <dbReference type="SAM" id="MobiDB-lite"/>
    </source>
</evidence>
<protein>
    <submittedName>
        <fullName evidence="3">Uncharacterized protein</fullName>
    </submittedName>
</protein>
<evidence type="ECO:0000313" key="3">
    <source>
        <dbReference type="EMBL" id="KAL1880825.1"/>
    </source>
</evidence>
<keyword evidence="2" id="KW-0812">Transmembrane</keyword>
<keyword evidence="4" id="KW-1185">Reference proteome</keyword>
<feature type="transmembrane region" description="Helical" evidence="2">
    <location>
        <begin position="489"/>
        <end position="513"/>
    </location>
</feature>
<keyword evidence="2" id="KW-1133">Transmembrane helix</keyword>
<proteinExistence type="predicted"/>
<dbReference type="Proteomes" id="UP001583193">
    <property type="component" value="Unassembled WGS sequence"/>
</dbReference>
<feature type="compositionally biased region" description="Acidic residues" evidence="1">
    <location>
        <begin position="198"/>
        <end position="210"/>
    </location>
</feature>
<dbReference type="PANTHER" id="PTHR35043">
    <property type="entry name" value="TRANSCRIPTION FACTOR DOMAIN-CONTAINING PROTEIN"/>
    <property type="match status" value="1"/>
</dbReference>
<gene>
    <name evidence="3" type="ORF">Plec18167_003360</name>
</gene>
<accession>A0ABR3XXU0</accession>
<feature type="region of interest" description="Disordered" evidence="1">
    <location>
        <begin position="165"/>
        <end position="218"/>
    </location>
</feature>
<evidence type="ECO:0000256" key="2">
    <source>
        <dbReference type="SAM" id="Phobius"/>
    </source>
</evidence>
<name>A0ABR3XXU0_9EURO</name>
<dbReference type="EMBL" id="JAVDPF010000008">
    <property type="protein sequence ID" value="KAL1880825.1"/>
    <property type="molecule type" value="Genomic_DNA"/>
</dbReference>
<keyword evidence="2" id="KW-0472">Membrane</keyword>
<organism evidence="3 4">
    <name type="scientific">Paecilomyces lecythidis</name>
    <dbReference type="NCBI Taxonomy" id="3004212"/>
    <lineage>
        <taxon>Eukaryota</taxon>
        <taxon>Fungi</taxon>
        <taxon>Dikarya</taxon>
        <taxon>Ascomycota</taxon>
        <taxon>Pezizomycotina</taxon>
        <taxon>Eurotiomycetes</taxon>
        <taxon>Eurotiomycetidae</taxon>
        <taxon>Eurotiales</taxon>
        <taxon>Thermoascaceae</taxon>
        <taxon>Paecilomyces</taxon>
    </lineage>
</organism>
<sequence>MTASTFSGNCTIPTNITHYVSGPNTRGTLDIIWSSLSILILCVWSIQHLNLPPQWHLDLEEYHSSSEGKRAGKKPINRRIYKMNRKLKRKGYLLNREVRWMILNLVAPEFLLAKALMDLVSARGMNPRLKAYAREDGVDWSTVHTYYANMGGFVVRFEHGEGQEWVERGDGSDDSERDVESCRVSGERGISNSVMDQESLDGGEGESSEEAESKKPITPVQNMRDAIYSLMQSSAWSPNRYIERVYEFQGLTGFDWEVDLKNREAFFRALDEYAMLDMHHINLMRWYHNVCALQGNVWYLDAAQLLLARQCGILTSLPSLPKEVLDDQSKSDSLAKTFTLIQVIWLALQLISRQTEGLPSSQMEISVLSFAVCSFFTYILMWNKPQGVEASCYITATRRPTSQEVTALGIIGPVTFGPHRMRPWISNNCFHPCYRWDHAVSLKPIDFQQEPKGIFHFQSGLIVGAVLFGGIHCLSWNSHFPTSTERVLWHISCLLLTIGPLVGGICNSLMNWIRSRLHRGGKTRATGYIANLLSLVLMLPYFLTRLYLTIEVLRCLAYEPPEVFLATNWPDWLPHWG</sequence>
<comment type="caution">
    <text evidence="3">The sequence shown here is derived from an EMBL/GenBank/DDBJ whole genome shotgun (WGS) entry which is preliminary data.</text>
</comment>